<reference evidence="3 4" key="1">
    <citation type="submission" date="2016-10" db="EMBL/GenBank/DDBJ databases">
        <authorList>
            <person name="de Groot N.N."/>
        </authorList>
    </citation>
    <scope>NUCLEOTIDE SEQUENCE [LARGE SCALE GENOMIC DNA]</scope>
    <source>
        <strain evidence="3 4">Vu-144</strain>
    </source>
</reference>
<dbReference type="STRING" id="551991.SAMN05192529_10990"/>
<gene>
    <name evidence="3" type="ORF">SAMN05192529_10990</name>
</gene>
<dbReference type="PANTHER" id="PTHR30401:SF0">
    <property type="entry name" value="TRNA 2-SELENOURIDINE SYNTHASE"/>
    <property type="match status" value="1"/>
</dbReference>
<dbReference type="Gene3D" id="3.40.250.10">
    <property type="entry name" value="Rhodanese-like domain"/>
    <property type="match status" value="1"/>
</dbReference>
<dbReference type="NCBIfam" id="NF008750">
    <property type="entry name" value="PRK11784.1-2"/>
    <property type="match status" value="1"/>
</dbReference>
<feature type="domain" description="Rhodanese" evidence="2">
    <location>
        <begin position="16"/>
        <end position="137"/>
    </location>
</feature>
<dbReference type="RefSeq" id="WP_091397130.1">
    <property type="nucleotide sequence ID" value="NZ_FNQY01000009.1"/>
</dbReference>
<keyword evidence="4" id="KW-1185">Reference proteome</keyword>
<sequence length="362" mass="41170">MIQVIHIEDILRKDSPFKEIPILDIRSPKEFAKGHLPGAVSFPLFTDEQRNVVGTIYHQQGRQAAILQGFDITGPKWSGFIRSALEEAPNQKVIVHCWRGGMRSEALAWALNLYGFDVFVIKGGYKSFRRWCYRIFGSSINLIALSGKTGANKTGLLRYMANQHYQVLDLEALACHQGSAYGSMGMLIQPSQEQFENNLAICLNNFESDVPVWVEDESMTIGRVAIPRTLWLKLCSAPVLELDVPLESRMEVLYPQYGLLDKQFLKEATLKIKKRLGPDQTRAAIADIENGEMRSFIRRVLGYYDKAYQKSKIPFQERKWAEVLKIDNPKDLPTVVKLLLEAAVDHNSLLLPKMIKKDQTEK</sequence>
<dbReference type="EMBL" id="FNQY01000009">
    <property type="protein sequence ID" value="SEA15725.1"/>
    <property type="molecule type" value="Genomic_DNA"/>
</dbReference>
<evidence type="ECO:0000259" key="2">
    <source>
        <dbReference type="PROSITE" id="PS50206"/>
    </source>
</evidence>
<keyword evidence="1" id="KW-0711">Selenium</keyword>
<dbReference type="AlphaFoldDB" id="A0A1H3YVX9"/>
<dbReference type="OrthoDB" id="9808735at2"/>
<dbReference type="InterPro" id="IPR001307">
    <property type="entry name" value="Thiosulphate_STrfase_CS"/>
</dbReference>
<protein>
    <submittedName>
        <fullName evidence="3">tRNA 2-selenouridine synthase</fullName>
    </submittedName>
</protein>
<dbReference type="InterPro" id="IPR001763">
    <property type="entry name" value="Rhodanese-like_dom"/>
</dbReference>
<dbReference type="SMART" id="SM00450">
    <property type="entry name" value="RHOD"/>
    <property type="match status" value="1"/>
</dbReference>
<evidence type="ECO:0000313" key="3">
    <source>
        <dbReference type="EMBL" id="SEA15725.1"/>
    </source>
</evidence>
<dbReference type="NCBIfam" id="TIGR03167">
    <property type="entry name" value="tRNA_sel_U_synt"/>
    <property type="match status" value="1"/>
</dbReference>
<dbReference type="GO" id="GO:0043828">
    <property type="term" value="F:tRNA 2-selenouridine synthase activity"/>
    <property type="evidence" value="ECO:0007669"/>
    <property type="project" value="InterPro"/>
</dbReference>
<accession>A0A1H3YVX9</accession>
<name>A0A1H3YVX9_9BACT</name>
<evidence type="ECO:0000313" key="4">
    <source>
        <dbReference type="Proteomes" id="UP000199041"/>
    </source>
</evidence>
<dbReference type="PANTHER" id="PTHR30401">
    <property type="entry name" value="TRNA 2-SELENOURIDINE SYNTHASE"/>
    <property type="match status" value="1"/>
</dbReference>
<evidence type="ECO:0000256" key="1">
    <source>
        <dbReference type="ARBA" id="ARBA00023266"/>
    </source>
</evidence>
<dbReference type="InterPro" id="IPR058840">
    <property type="entry name" value="AAA_SelU"/>
</dbReference>
<dbReference type="SUPFAM" id="SSF52821">
    <property type="entry name" value="Rhodanese/Cell cycle control phosphatase"/>
    <property type="match status" value="1"/>
</dbReference>
<dbReference type="InterPro" id="IPR036873">
    <property type="entry name" value="Rhodanese-like_dom_sf"/>
</dbReference>
<dbReference type="InterPro" id="IPR017582">
    <property type="entry name" value="SelU"/>
</dbReference>
<proteinExistence type="predicted"/>
<organism evidence="3 4">
    <name type="scientific">Arachidicoccus rhizosphaerae</name>
    <dbReference type="NCBI Taxonomy" id="551991"/>
    <lineage>
        <taxon>Bacteria</taxon>
        <taxon>Pseudomonadati</taxon>
        <taxon>Bacteroidota</taxon>
        <taxon>Chitinophagia</taxon>
        <taxon>Chitinophagales</taxon>
        <taxon>Chitinophagaceae</taxon>
        <taxon>Arachidicoccus</taxon>
    </lineage>
</organism>
<dbReference type="Pfam" id="PF00581">
    <property type="entry name" value="Rhodanese"/>
    <property type="match status" value="1"/>
</dbReference>
<dbReference type="PROSITE" id="PS00380">
    <property type="entry name" value="RHODANESE_1"/>
    <property type="match status" value="1"/>
</dbReference>
<dbReference type="GO" id="GO:0002098">
    <property type="term" value="P:tRNA wobble uridine modification"/>
    <property type="evidence" value="ECO:0007669"/>
    <property type="project" value="InterPro"/>
</dbReference>
<dbReference type="GO" id="GO:0004792">
    <property type="term" value="F:thiosulfate-cyanide sulfurtransferase activity"/>
    <property type="evidence" value="ECO:0007669"/>
    <property type="project" value="InterPro"/>
</dbReference>
<dbReference type="Proteomes" id="UP000199041">
    <property type="component" value="Unassembled WGS sequence"/>
</dbReference>
<dbReference type="Pfam" id="PF26341">
    <property type="entry name" value="AAA_SelU"/>
    <property type="match status" value="1"/>
</dbReference>
<dbReference type="PROSITE" id="PS50206">
    <property type="entry name" value="RHODANESE_3"/>
    <property type="match status" value="1"/>
</dbReference>